<dbReference type="InterPro" id="IPR011050">
    <property type="entry name" value="Pectin_lyase_fold/virulence"/>
</dbReference>
<dbReference type="InterPro" id="IPR050773">
    <property type="entry name" value="CbxX/CfxQ_RuBisCO_ESX"/>
</dbReference>
<dbReference type="SMART" id="SM00382">
    <property type="entry name" value="AAA"/>
    <property type="match status" value="1"/>
</dbReference>
<evidence type="ECO:0000313" key="5">
    <source>
        <dbReference type="EMBL" id="MBB4960459.1"/>
    </source>
</evidence>
<evidence type="ECO:0000256" key="1">
    <source>
        <dbReference type="ARBA" id="ARBA00010378"/>
    </source>
</evidence>
<dbReference type="InterPro" id="IPR000641">
    <property type="entry name" value="CbxX/CfxQ"/>
</dbReference>
<dbReference type="RefSeq" id="WP_184536235.1">
    <property type="nucleotide sequence ID" value="NZ_JACHJW010000001.1"/>
</dbReference>
<dbReference type="GO" id="GO:0005524">
    <property type="term" value="F:ATP binding"/>
    <property type="evidence" value="ECO:0007669"/>
    <property type="project" value="UniProtKB-KW"/>
</dbReference>
<dbReference type="InterPro" id="IPR003593">
    <property type="entry name" value="AAA+_ATPase"/>
</dbReference>
<proteinExistence type="inferred from homology"/>
<gene>
    <name evidence="5" type="ORF">FHR38_004192</name>
</gene>
<dbReference type="InterPro" id="IPR006626">
    <property type="entry name" value="PbH1"/>
</dbReference>
<organism evidence="5 6">
    <name type="scientific">Micromonospora polyrhachis</name>
    <dbReference type="NCBI Taxonomy" id="1282883"/>
    <lineage>
        <taxon>Bacteria</taxon>
        <taxon>Bacillati</taxon>
        <taxon>Actinomycetota</taxon>
        <taxon>Actinomycetes</taxon>
        <taxon>Micromonosporales</taxon>
        <taxon>Micromonosporaceae</taxon>
        <taxon>Micromonospora</taxon>
    </lineage>
</organism>
<dbReference type="SUPFAM" id="SSF52540">
    <property type="entry name" value="P-loop containing nucleoside triphosphate hydrolases"/>
    <property type="match status" value="1"/>
</dbReference>
<dbReference type="Gene3D" id="2.160.20.10">
    <property type="entry name" value="Single-stranded right-handed beta-helix, Pectin lyase-like"/>
    <property type="match status" value="1"/>
</dbReference>
<dbReference type="Proteomes" id="UP000578819">
    <property type="component" value="Unassembled WGS sequence"/>
</dbReference>
<dbReference type="InterPro" id="IPR039448">
    <property type="entry name" value="Beta_helix"/>
</dbReference>
<dbReference type="CDD" id="cd00009">
    <property type="entry name" value="AAA"/>
    <property type="match status" value="1"/>
</dbReference>
<dbReference type="AlphaFoldDB" id="A0A7W7ST51"/>
<comment type="caution">
    <text evidence="5">The sequence shown here is derived from an EMBL/GenBank/DDBJ whole genome shotgun (WGS) entry which is preliminary data.</text>
</comment>
<accession>A0A7W7ST51</accession>
<name>A0A7W7ST51_9ACTN</name>
<dbReference type="PANTHER" id="PTHR43392">
    <property type="entry name" value="AAA-TYPE ATPASE FAMILY PROTEIN / ANKYRIN REPEAT FAMILY PROTEIN"/>
    <property type="match status" value="1"/>
</dbReference>
<dbReference type="Pfam" id="PF17866">
    <property type="entry name" value="AAA_lid_6"/>
    <property type="match status" value="1"/>
</dbReference>
<dbReference type="InterPro" id="IPR027417">
    <property type="entry name" value="P-loop_NTPase"/>
</dbReference>
<keyword evidence="2" id="KW-0547">Nucleotide-binding</keyword>
<keyword evidence="3" id="KW-0067">ATP-binding</keyword>
<dbReference type="SUPFAM" id="SSF51126">
    <property type="entry name" value="Pectin lyase-like"/>
    <property type="match status" value="1"/>
</dbReference>
<sequence length="556" mass="59398">MNNILQVSPSQADAYPSISDAIRAAVDGDTIAIGPGEYHENLTISGRRLKLTAAAGRDTVTVLPRHPAEALLEVRGGAVEVRELALTGRDAPAVTVTGGEFALHGCAVEAGSATAVHIGGRATFEVTGCRISGAQIGLSLNNCEGSVTDCEIVDIVTDGILIRSADPQLRNCSVTDCGYRGVYVYEYSKPTLDNCKIARIGDVGIAVAQHSSPVLRGCVVSEARGAGITVAADCGGELSDCQTERTAKPGIQIAPGSRAELITSERRRHGQVGAADRPVTADQARVDQLLAELDDLVGLPAVKDEVRALIDEIQVNEWRRKGGLSVAPTSHHLVFTGSPGTGKTTVARLFGQILAALGLLTRGGFKEVARRDLVGQYLGHTAEKTTVAFESALGGVLFIDEAYTLSRSFGSGSDFGQEAIDTLVKLMEDHRHEVAVIVAGYTGDMLHFLDANPGLASRFSKTIEFENYTPAELARILSSMAESHEYYLDGEAATESTRYFGRRLGDPNFGNAREARKLFESMRKTQSQRLRQLRRMPSPEELQLLTLADLTAAIPN</sequence>
<evidence type="ECO:0000256" key="2">
    <source>
        <dbReference type="ARBA" id="ARBA00022741"/>
    </source>
</evidence>
<dbReference type="SMART" id="SM00710">
    <property type="entry name" value="PbH1"/>
    <property type="match status" value="5"/>
</dbReference>
<dbReference type="PRINTS" id="PR00819">
    <property type="entry name" value="CBXCFQXSUPER"/>
</dbReference>
<protein>
    <recommendedName>
        <fullName evidence="4">AAA+ ATPase domain-containing protein</fullName>
    </recommendedName>
</protein>
<dbReference type="Pfam" id="PF00004">
    <property type="entry name" value="AAA"/>
    <property type="match status" value="1"/>
</dbReference>
<dbReference type="GO" id="GO:0016887">
    <property type="term" value="F:ATP hydrolysis activity"/>
    <property type="evidence" value="ECO:0007669"/>
    <property type="project" value="InterPro"/>
</dbReference>
<dbReference type="Pfam" id="PF13229">
    <property type="entry name" value="Beta_helix"/>
    <property type="match status" value="1"/>
</dbReference>
<comment type="similarity">
    <text evidence="1">Belongs to the CbxX/CfxQ family.</text>
</comment>
<dbReference type="Gene3D" id="3.40.50.300">
    <property type="entry name" value="P-loop containing nucleotide triphosphate hydrolases"/>
    <property type="match status" value="1"/>
</dbReference>
<dbReference type="InterPro" id="IPR003959">
    <property type="entry name" value="ATPase_AAA_core"/>
</dbReference>
<evidence type="ECO:0000259" key="4">
    <source>
        <dbReference type="SMART" id="SM00382"/>
    </source>
</evidence>
<dbReference type="InterPro" id="IPR041627">
    <property type="entry name" value="AAA_lid_6"/>
</dbReference>
<evidence type="ECO:0000256" key="3">
    <source>
        <dbReference type="ARBA" id="ARBA00022840"/>
    </source>
</evidence>
<evidence type="ECO:0000313" key="6">
    <source>
        <dbReference type="Proteomes" id="UP000578819"/>
    </source>
</evidence>
<dbReference type="InterPro" id="IPR012334">
    <property type="entry name" value="Pectin_lyas_fold"/>
</dbReference>
<dbReference type="Gene3D" id="1.10.8.60">
    <property type="match status" value="1"/>
</dbReference>
<keyword evidence="6" id="KW-1185">Reference proteome</keyword>
<reference evidence="5 6" key="1">
    <citation type="submission" date="2020-08" db="EMBL/GenBank/DDBJ databases">
        <title>Sequencing the genomes of 1000 actinobacteria strains.</title>
        <authorList>
            <person name="Klenk H.-P."/>
        </authorList>
    </citation>
    <scope>NUCLEOTIDE SEQUENCE [LARGE SCALE GENOMIC DNA]</scope>
    <source>
        <strain evidence="5 6">DSM 45886</strain>
    </source>
</reference>
<dbReference type="PANTHER" id="PTHR43392:SF2">
    <property type="entry name" value="AAA-TYPE ATPASE FAMILY PROTEIN _ ANKYRIN REPEAT FAMILY PROTEIN"/>
    <property type="match status" value="1"/>
</dbReference>
<feature type="domain" description="AAA+ ATPase" evidence="4">
    <location>
        <begin position="329"/>
        <end position="469"/>
    </location>
</feature>
<dbReference type="EMBL" id="JACHJW010000001">
    <property type="protein sequence ID" value="MBB4960459.1"/>
    <property type="molecule type" value="Genomic_DNA"/>
</dbReference>
<dbReference type="FunFam" id="3.40.50.300:FF:000216">
    <property type="entry name" value="Type VII secretion ATPase EccA"/>
    <property type="match status" value="1"/>
</dbReference>